<evidence type="ECO:0000313" key="1">
    <source>
        <dbReference type="EMBL" id="MEC4295236.1"/>
    </source>
</evidence>
<organism evidence="1 2">
    <name type="scientific">Adlercreutzia shanghongiae</name>
    <dbReference type="NCBI Taxonomy" id="3111773"/>
    <lineage>
        <taxon>Bacteria</taxon>
        <taxon>Bacillati</taxon>
        <taxon>Actinomycetota</taxon>
        <taxon>Coriobacteriia</taxon>
        <taxon>Eggerthellales</taxon>
        <taxon>Eggerthellaceae</taxon>
        <taxon>Adlercreutzia</taxon>
    </lineage>
</organism>
<reference evidence="1 2" key="1">
    <citation type="submission" date="2024-01" db="EMBL/GenBank/DDBJ databases">
        <title>novel species in genus Adlercreutzia.</title>
        <authorList>
            <person name="Liu X."/>
        </authorList>
    </citation>
    <scope>NUCLEOTIDE SEQUENCE [LARGE SCALE GENOMIC DNA]</scope>
    <source>
        <strain evidence="1 2">R22</strain>
    </source>
</reference>
<proteinExistence type="predicted"/>
<name>A0ABU6IZG2_9ACTN</name>
<dbReference type="Proteomes" id="UP001343724">
    <property type="component" value="Unassembled WGS sequence"/>
</dbReference>
<accession>A0ABU6IZG2</accession>
<keyword evidence="2" id="KW-1185">Reference proteome</keyword>
<gene>
    <name evidence="1" type="ORF">VJ920_07925</name>
</gene>
<dbReference type="EMBL" id="JAYMFH010000010">
    <property type="protein sequence ID" value="MEC4295236.1"/>
    <property type="molecule type" value="Genomic_DNA"/>
</dbReference>
<comment type="caution">
    <text evidence="1">The sequence shown here is derived from an EMBL/GenBank/DDBJ whole genome shotgun (WGS) entry which is preliminary data.</text>
</comment>
<evidence type="ECO:0000313" key="2">
    <source>
        <dbReference type="Proteomes" id="UP001343724"/>
    </source>
</evidence>
<feature type="non-terminal residue" evidence="1">
    <location>
        <position position="70"/>
    </location>
</feature>
<sequence>MPMTSSVVWGSEPRLLCLGAPKYSAVVQKSSIRRSRARRASLYRALRLSAARDPPPFDAAGNKERTAVWA</sequence>
<protein>
    <submittedName>
        <fullName evidence="1">Uncharacterized protein</fullName>
    </submittedName>
</protein>